<evidence type="ECO:0000256" key="7">
    <source>
        <dbReference type="PROSITE-ProRule" id="PRU10007"/>
    </source>
</evidence>
<keyword evidence="3 8" id="KW-0560">Oxidoreductase</keyword>
<dbReference type="SUPFAM" id="SSF53720">
    <property type="entry name" value="ALDH-like"/>
    <property type="match status" value="1"/>
</dbReference>
<reference evidence="12" key="1">
    <citation type="submission" date="2021-02" db="EMBL/GenBank/DDBJ databases">
        <authorList>
            <person name="Nowell W R."/>
        </authorList>
    </citation>
    <scope>NUCLEOTIDE SEQUENCE</scope>
</reference>
<proteinExistence type="inferred from homology"/>
<dbReference type="AlphaFoldDB" id="A0A815BKK3"/>
<dbReference type="GO" id="GO:0005759">
    <property type="term" value="C:mitochondrial matrix"/>
    <property type="evidence" value="ECO:0007669"/>
    <property type="project" value="TreeGrafter"/>
</dbReference>
<evidence type="ECO:0000313" key="12">
    <source>
        <dbReference type="EMBL" id="CAF1271146.1"/>
    </source>
</evidence>
<comment type="similarity">
    <text evidence="2 8">Belongs to the aldehyde dehydrogenase family.</text>
</comment>
<comment type="caution">
    <text evidence="12">The sequence shown here is derived from an EMBL/GenBank/DDBJ whole genome shotgun (WGS) entry which is preliminary data.</text>
</comment>
<dbReference type="FunFam" id="3.40.309.10:FF:000005">
    <property type="entry name" value="1-pyrroline-5-carboxylate dehydrogenase 1"/>
    <property type="match status" value="1"/>
</dbReference>
<comment type="catalytic activity">
    <reaction evidence="6 9">
        <text>L-glutamate 5-semialdehyde + NAD(+) + H2O = L-glutamate + NADH + 2 H(+)</text>
        <dbReference type="Rhea" id="RHEA:30235"/>
        <dbReference type="ChEBI" id="CHEBI:15377"/>
        <dbReference type="ChEBI" id="CHEBI:15378"/>
        <dbReference type="ChEBI" id="CHEBI:29985"/>
        <dbReference type="ChEBI" id="CHEBI:57540"/>
        <dbReference type="ChEBI" id="CHEBI:57945"/>
        <dbReference type="ChEBI" id="CHEBI:58066"/>
        <dbReference type="EC" id="1.2.1.88"/>
    </reaction>
</comment>
<evidence type="ECO:0000256" key="10">
    <source>
        <dbReference type="RuleBase" id="RU366030"/>
    </source>
</evidence>
<dbReference type="PANTHER" id="PTHR42862:SF1">
    <property type="entry name" value="DELTA-1-PYRROLINE-5-CARBOXYLATE DEHYDROGENASE 2, ISOFORM A-RELATED"/>
    <property type="match status" value="1"/>
</dbReference>
<evidence type="ECO:0000256" key="3">
    <source>
        <dbReference type="ARBA" id="ARBA00023002"/>
    </source>
</evidence>
<dbReference type="InterPro" id="IPR029510">
    <property type="entry name" value="Ald_DH_CS_GLU"/>
</dbReference>
<evidence type="ECO:0000313" key="14">
    <source>
        <dbReference type="Proteomes" id="UP000663891"/>
    </source>
</evidence>
<protein>
    <recommendedName>
        <fullName evidence="9 10">Multifunctional fusion protein</fullName>
    </recommendedName>
    <domain>
        <recommendedName>
            <fullName evidence="10">Delta-1-pyrroline-5-carboxylate dehydrogenase</fullName>
            <shortName evidence="10">P5C dehydrogenase</shortName>
        </recommendedName>
        <alternativeName>
            <fullName evidence="9">L-glutamate gamma-semialdehyde dehydrogenase</fullName>
        </alternativeName>
    </domain>
    <domain>
        <recommendedName>
            <fullName evidence="9">L-glutamate gamma-semialdehyde dehydrogenase</fullName>
            <ecNumber evidence="9">1.2.1.88</ecNumber>
        </recommendedName>
    </domain>
</protein>
<comment type="pathway">
    <text evidence="1 9">Amino-acid degradation; L-proline degradation into L-glutamate; L-glutamate from L-proline: step 2/2.</text>
</comment>
<dbReference type="InterPro" id="IPR050485">
    <property type="entry name" value="Proline_metab_enzyme"/>
</dbReference>
<name>A0A815BKK3_9BILA</name>
<dbReference type="GO" id="GO:0003842">
    <property type="term" value="F:L-glutamate gamma-semialdehyde dehydrogenase activity"/>
    <property type="evidence" value="ECO:0007669"/>
    <property type="project" value="UniProtKB-UniRule"/>
</dbReference>
<dbReference type="Gene3D" id="3.40.309.10">
    <property type="entry name" value="Aldehyde Dehydrogenase, Chain A, domain 2"/>
    <property type="match status" value="1"/>
</dbReference>
<evidence type="ECO:0000256" key="8">
    <source>
        <dbReference type="RuleBase" id="RU003345"/>
    </source>
</evidence>
<dbReference type="GO" id="GO:0010133">
    <property type="term" value="P:L-proline catabolic process to L-glutamate"/>
    <property type="evidence" value="ECO:0007669"/>
    <property type="project" value="UniProtKB-UniRule"/>
</dbReference>
<evidence type="ECO:0000256" key="9">
    <source>
        <dbReference type="RuleBase" id="RU366016"/>
    </source>
</evidence>
<dbReference type="Pfam" id="PF00171">
    <property type="entry name" value="Aldedh"/>
    <property type="match status" value="1"/>
</dbReference>
<dbReference type="Proteomes" id="UP000663891">
    <property type="component" value="Unassembled WGS sequence"/>
</dbReference>
<evidence type="ECO:0000313" key="13">
    <source>
        <dbReference type="EMBL" id="CAF3623495.1"/>
    </source>
</evidence>
<dbReference type="PROSITE" id="PS00687">
    <property type="entry name" value="ALDEHYDE_DEHYDR_GLU"/>
    <property type="match status" value="1"/>
</dbReference>
<evidence type="ECO:0000256" key="1">
    <source>
        <dbReference type="ARBA" id="ARBA00004786"/>
    </source>
</evidence>
<dbReference type="PROSITE" id="PS00070">
    <property type="entry name" value="ALDEHYDE_DEHYDR_CYS"/>
    <property type="match status" value="1"/>
</dbReference>
<dbReference type="OrthoDB" id="5322683at2759"/>
<dbReference type="Proteomes" id="UP000663881">
    <property type="component" value="Unassembled WGS sequence"/>
</dbReference>
<keyword evidence="4 9" id="KW-0520">NAD</keyword>
<dbReference type="EC" id="1.2.1.88" evidence="9"/>
<dbReference type="InterPro" id="IPR016162">
    <property type="entry name" value="Ald_DH_N"/>
</dbReference>
<sequence length="551" mass="62046">MYRLYCRRYASTFSLRYTTKNEPILEYRRDSKEIKQVETAVDEYKSKVTRIPCIVDGKEIWTKNIQKQVLPFDHKHVLAEYCYADGSLIQKAIDSAVKNQYKWDLMPIEQRANIFLKAADLAADLKWRSRLVATTMLGQGKTVFQAEIDAACELIDFWRFNIQHLATAMAYQPISTRDSDNSYMHRGLEGFVAAVSPFNFTAIGGHLASAPALMGNTVLWKPSDTALLSNYLVYKILEEAGLPPGIIQFVPAQGEEFGRKITQSPNLAAITFTGSTKTFKTLWKWVAENLDNYRTFPRLIGECGGKNFHLVHPSADLTSVVIGTIRSAFEYSGQKCSACSRVYIPRSLSKEFFSQMKTIMSKELRIDSPLKSDTFTSAVIDRASFNRIKSYIDHARSSSSTKILVGGEYDDSTGFYVQPTLIETTDPKDKLMCEEIFGPVVTVHVYDDKKFDEIVDVVNQTSNYALTGSIFCQDNKILEKTRERLINAAGNLYLNDKSTGSVVNQQPFGGARLSGTNDKAGGPHYIFRFSSPLAIKNMKEPLKTFKHVSME</sequence>
<evidence type="ECO:0000259" key="11">
    <source>
        <dbReference type="Pfam" id="PF00171"/>
    </source>
</evidence>
<dbReference type="UniPathway" id="UPA00261">
    <property type="reaction ID" value="UER00374"/>
</dbReference>
<gene>
    <name evidence="13" type="ORF">OKA104_LOCUS7747</name>
    <name evidence="12" type="ORF">VCS650_LOCUS29430</name>
</gene>
<dbReference type="InterPro" id="IPR015590">
    <property type="entry name" value="Aldehyde_DH_dom"/>
</dbReference>
<dbReference type="Gene3D" id="3.40.605.10">
    <property type="entry name" value="Aldehyde Dehydrogenase, Chain A, domain 1"/>
    <property type="match status" value="1"/>
</dbReference>
<dbReference type="EMBL" id="CAJOAY010000304">
    <property type="protein sequence ID" value="CAF3623495.1"/>
    <property type="molecule type" value="Genomic_DNA"/>
</dbReference>
<evidence type="ECO:0000256" key="4">
    <source>
        <dbReference type="ARBA" id="ARBA00023027"/>
    </source>
</evidence>
<dbReference type="CDD" id="cd07123">
    <property type="entry name" value="ALDH_F4-17_P5CDH"/>
    <property type="match status" value="1"/>
</dbReference>
<evidence type="ECO:0000256" key="5">
    <source>
        <dbReference type="ARBA" id="ARBA00023062"/>
    </source>
</evidence>
<evidence type="ECO:0000256" key="6">
    <source>
        <dbReference type="ARBA" id="ARBA00048142"/>
    </source>
</evidence>
<feature type="domain" description="Aldehyde dehydrogenase" evidence="11">
    <location>
        <begin position="68"/>
        <end position="529"/>
    </location>
</feature>
<dbReference type="PANTHER" id="PTHR42862">
    <property type="entry name" value="DELTA-1-PYRROLINE-5-CARBOXYLATE DEHYDROGENASE 1, ISOFORM A-RELATED"/>
    <property type="match status" value="1"/>
</dbReference>
<dbReference type="InterPro" id="IPR005931">
    <property type="entry name" value="P5CDH/ALDH4A1"/>
</dbReference>
<accession>A0A815BKK3</accession>
<organism evidence="12 14">
    <name type="scientific">Adineta steineri</name>
    <dbReference type="NCBI Taxonomy" id="433720"/>
    <lineage>
        <taxon>Eukaryota</taxon>
        <taxon>Metazoa</taxon>
        <taxon>Spiralia</taxon>
        <taxon>Gnathifera</taxon>
        <taxon>Rotifera</taxon>
        <taxon>Eurotatoria</taxon>
        <taxon>Bdelloidea</taxon>
        <taxon>Adinetida</taxon>
        <taxon>Adinetidae</taxon>
        <taxon>Adineta</taxon>
    </lineage>
</organism>
<dbReference type="InterPro" id="IPR016163">
    <property type="entry name" value="Ald_DH_C"/>
</dbReference>
<evidence type="ECO:0000256" key="2">
    <source>
        <dbReference type="ARBA" id="ARBA00009986"/>
    </source>
</evidence>
<dbReference type="InterPro" id="IPR016161">
    <property type="entry name" value="Ald_DH/histidinol_DH"/>
</dbReference>
<dbReference type="EMBL" id="CAJNON010000455">
    <property type="protein sequence ID" value="CAF1271146.1"/>
    <property type="molecule type" value="Genomic_DNA"/>
</dbReference>
<dbReference type="FunFam" id="3.40.605.10:FF:000006">
    <property type="entry name" value="1-pyrroline-5-carboxylate dehydrogenase"/>
    <property type="match status" value="1"/>
</dbReference>
<feature type="active site" evidence="7">
    <location>
        <position position="302"/>
    </location>
</feature>
<keyword evidence="5 9" id="KW-0642">Proline metabolism</keyword>
<dbReference type="NCBIfam" id="TIGR01236">
    <property type="entry name" value="D1pyr5carbox1"/>
    <property type="match status" value="1"/>
</dbReference>
<dbReference type="InterPro" id="IPR016160">
    <property type="entry name" value="Ald_DH_CS_CYS"/>
</dbReference>